<organism evidence="1 3">
    <name type="scientific">Rhizophagus clarus</name>
    <dbReference type="NCBI Taxonomy" id="94130"/>
    <lineage>
        <taxon>Eukaryota</taxon>
        <taxon>Fungi</taxon>
        <taxon>Fungi incertae sedis</taxon>
        <taxon>Mucoromycota</taxon>
        <taxon>Glomeromycotina</taxon>
        <taxon>Glomeromycetes</taxon>
        <taxon>Glomerales</taxon>
        <taxon>Glomeraceae</taxon>
        <taxon>Rhizophagus</taxon>
    </lineage>
</organism>
<dbReference type="EMBL" id="BLAL01000013">
    <property type="protein sequence ID" value="GES75161.1"/>
    <property type="molecule type" value="Genomic_DNA"/>
</dbReference>
<dbReference type="Proteomes" id="UP000615446">
    <property type="component" value="Unassembled WGS sequence"/>
</dbReference>
<dbReference type="EMBL" id="BEXD01000001">
    <property type="protein sequence ID" value="GBB83162.1"/>
    <property type="molecule type" value="Genomic_DNA"/>
</dbReference>
<sequence>MKFQIIRQDLRFQVEKLGIRQNPDREKLLNRLTQDPPQDENNAKEIFEYLASQQACFTYSDWKKLSDFKFIPTKNEKQPLVSPCSCFLIIQDEMLKDFFSCVDFGEIANRFLSSCGVKNEPSPIDYAELLVKSSHKLWNSIGNDAESYLFILRKIAIDFKYLSTIACKSNLVAVMKKAPILVAVKKECNEINRYHLTSAENIFINDNIIYQQIFNPLTAPEEDYLEFLYKKLGCRSLHESVKETSTKKGIIRETKQSQQFQELIVERSSLFFHNYPQYVIKRDEEWVKNLKVREVDYVETSYTLEDIKHVKENSTTILQGENNLWALYITSNSNLSDISQHIVKYIYEFHDWKDISFIIVLLTTPLLSLKEMGYPVDRLLKQPNLQHIVDQMIVNQVNEENLYNSLSDTEIPITDSSEFSEFTKTNPLLYSPTDSSASYFGDYNDNVSSAKRKSVKSVITFETTCILRNSLQNAINDCYLNSENIVNSQPNTTKNANDQVNTNINRKFYNPTIKTNRIANNKTYFQNDMETIDEYQTDYCDIIPDHLLYSIGNLQGIELYLPRGFEQSELLPQENTAALNRFINMLGDLIDVFKLSSRNVHAFYDNNSNTIAFNRNRVLFFNLRFYLGLHDEECKIKPTINAMTYWFMMFCHELSHNFIEHHSSEHEYYCLAFAEIYMPNLLAIVRRREIYW</sequence>
<dbReference type="InterPro" id="IPR022155">
    <property type="entry name" value="DUF3684"/>
</dbReference>
<dbReference type="Pfam" id="PF12449">
    <property type="entry name" value="DUF3684"/>
    <property type="match status" value="1"/>
</dbReference>
<comment type="caution">
    <text evidence="1">The sequence shown here is derived from an EMBL/GenBank/DDBJ whole genome shotgun (WGS) entry which is preliminary data.</text>
</comment>
<evidence type="ECO:0000313" key="3">
    <source>
        <dbReference type="Proteomes" id="UP000247702"/>
    </source>
</evidence>
<dbReference type="Proteomes" id="UP000247702">
    <property type="component" value="Unassembled WGS sequence"/>
</dbReference>
<dbReference type="PANTHER" id="PTHR47839:SF1">
    <property type="entry name" value="DOMAIN PROTEIN, PUTATIVE (AFU_ORTHOLOGUE AFUA_6G04830)-RELATED"/>
    <property type="match status" value="1"/>
</dbReference>
<evidence type="ECO:0000313" key="1">
    <source>
        <dbReference type="EMBL" id="GBB83162.1"/>
    </source>
</evidence>
<dbReference type="OrthoDB" id="10031156at2759"/>
<reference evidence="1 3" key="1">
    <citation type="submission" date="2017-11" db="EMBL/GenBank/DDBJ databases">
        <title>The genome of Rhizophagus clarus HR1 reveals common genetic basis of auxotrophy among arbuscular mycorrhizal fungi.</title>
        <authorList>
            <person name="Kobayashi Y."/>
        </authorList>
    </citation>
    <scope>NUCLEOTIDE SEQUENCE [LARGE SCALE GENOMIC DNA]</scope>
    <source>
        <strain evidence="1 3">HR1</strain>
    </source>
</reference>
<keyword evidence="3" id="KW-1185">Reference proteome</keyword>
<protein>
    <submittedName>
        <fullName evidence="2">HATPase_c domain-containing protein</fullName>
    </submittedName>
</protein>
<accession>A0A2Z6Q4U0</accession>
<dbReference type="AlphaFoldDB" id="A0A2Z6Q4U0"/>
<name>A0A2Z6Q4U0_9GLOM</name>
<proteinExistence type="predicted"/>
<gene>
    <name evidence="2" type="ORF">RCL2_000261600</name>
    <name evidence="1" type="ORF">RclHR1_00010044</name>
</gene>
<dbReference type="STRING" id="94130.A0A2Z6Q4U0"/>
<evidence type="ECO:0000313" key="2">
    <source>
        <dbReference type="EMBL" id="GES75161.1"/>
    </source>
</evidence>
<dbReference type="PANTHER" id="PTHR47839">
    <property type="entry name" value="DOMAIN PROTEIN, PUTATIVE (AFU_ORTHOLOGUE AFUA_6G04830)-RELATED"/>
    <property type="match status" value="1"/>
</dbReference>
<reference evidence="2" key="2">
    <citation type="submission" date="2019-10" db="EMBL/GenBank/DDBJ databases">
        <title>Conservation and host-specific expression of non-tandemly repeated heterogenous ribosome RNA gene in arbuscular mycorrhizal fungi.</title>
        <authorList>
            <person name="Maeda T."/>
            <person name="Kobayashi Y."/>
            <person name="Nakagawa T."/>
            <person name="Ezawa T."/>
            <person name="Yamaguchi K."/>
            <person name="Bino T."/>
            <person name="Nishimoto Y."/>
            <person name="Shigenobu S."/>
            <person name="Kawaguchi M."/>
        </authorList>
    </citation>
    <scope>NUCLEOTIDE SEQUENCE</scope>
    <source>
        <strain evidence="2">HR1</strain>
    </source>
</reference>